<dbReference type="KEGG" id="mno:Mnod_7692"/>
<organism evidence="1 2">
    <name type="scientific">Methylobacterium nodulans (strain LMG 21967 / CNCM I-2342 / ORS 2060)</name>
    <dbReference type="NCBI Taxonomy" id="460265"/>
    <lineage>
        <taxon>Bacteria</taxon>
        <taxon>Pseudomonadati</taxon>
        <taxon>Pseudomonadota</taxon>
        <taxon>Alphaproteobacteria</taxon>
        <taxon>Hyphomicrobiales</taxon>
        <taxon>Methylobacteriaceae</taxon>
        <taxon>Methylobacterium</taxon>
    </lineage>
</organism>
<dbReference type="Proteomes" id="UP000008207">
    <property type="component" value="Plasmid pMNOD04"/>
</dbReference>
<gene>
    <name evidence="1" type="ordered locus">Mnod_7692</name>
</gene>
<proteinExistence type="predicted"/>
<name>B8IXZ6_METNO</name>
<sequence>MVSRTTSSFAAITAPGGGERFPLTLSAYDDDATGTLAPTHGATSEVILALGSDEPLHTNMCTFLQKPLKVSLLRHHS</sequence>
<evidence type="ECO:0000313" key="2">
    <source>
        <dbReference type="Proteomes" id="UP000008207"/>
    </source>
</evidence>
<keyword evidence="2" id="KW-1185">Reference proteome</keyword>
<reference evidence="2" key="1">
    <citation type="submission" date="2009-01" db="EMBL/GenBank/DDBJ databases">
        <title>Complete sequence of plasmid 4 of Methylobacterium nodulans ORS 2060.</title>
        <authorList>
            <consortium name="US DOE Joint Genome Institute"/>
            <person name="Lucas S."/>
            <person name="Copeland A."/>
            <person name="Lapidus A."/>
            <person name="Glavina del Rio T."/>
            <person name="Dalin E."/>
            <person name="Tice H."/>
            <person name="Bruce D."/>
            <person name="Goodwin L."/>
            <person name="Pitluck S."/>
            <person name="Sims D."/>
            <person name="Brettin T."/>
            <person name="Detter J.C."/>
            <person name="Han C."/>
            <person name="Larimer F."/>
            <person name="Land M."/>
            <person name="Hauser L."/>
            <person name="Kyrpides N."/>
            <person name="Ivanova N."/>
            <person name="Marx C.J."/>
            <person name="Richardson P."/>
        </authorList>
    </citation>
    <scope>NUCLEOTIDE SEQUENCE [LARGE SCALE GENOMIC DNA]</scope>
    <source>
        <strain evidence="2">LMG 21967 / CNCM I-2342 / ORS 2060</strain>
        <plasmid evidence="2">Plasmid pMNOD04</plasmid>
    </source>
</reference>
<dbReference type="EMBL" id="CP001353">
    <property type="protein sequence ID" value="ACL63286.1"/>
    <property type="molecule type" value="Genomic_DNA"/>
</dbReference>
<dbReference type="HOGENOM" id="CLU_2634042_0_0_5"/>
<protein>
    <submittedName>
        <fullName evidence="1">Uncharacterized protein</fullName>
    </submittedName>
</protein>
<keyword evidence="1" id="KW-0614">Plasmid</keyword>
<geneLocation type="plasmid" evidence="1 2">
    <name>pMNOD04</name>
</geneLocation>
<dbReference type="RefSeq" id="WP_015926843.1">
    <property type="nucleotide sequence ID" value="NC_011895.1"/>
</dbReference>
<evidence type="ECO:0000313" key="1">
    <source>
        <dbReference type="EMBL" id="ACL63286.1"/>
    </source>
</evidence>
<dbReference type="AlphaFoldDB" id="B8IXZ6"/>
<accession>B8IXZ6</accession>